<reference evidence="1 2" key="1">
    <citation type="journal article" date="2006" name="Proc. Natl. Acad. Sci. U.S.A.">
        <title>Comparative genomics of the lactic acid bacteria.</title>
        <authorList>
            <person name="Makarova K."/>
            <person name="Slesarev A."/>
            <person name="Wolf Y."/>
            <person name="Sorokin A."/>
            <person name="Mirkin B."/>
            <person name="Koonin E."/>
            <person name="Pavlov A."/>
            <person name="Pavlova N."/>
            <person name="Karamychev V."/>
            <person name="Polouchine N."/>
            <person name="Shakhova V."/>
            <person name="Grigoriev I."/>
            <person name="Lou Y."/>
            <person name="Rohksar D."/>
            <person name="Lucas S."/>
            <person name="Huang K."/>
            <person name="Goodstein D.M."/>
            <person name="Hawkins T."/>
            <person name="Plengvidhya V."/>
            <person name="Welker D."/>
            <person name="Hughes J."/>
            <person name="Goh Y."/>
            <person name="Benson A."/>
            <person name="Baldwin K."/>
            <person name="Lee J.H."/>
            <person name="Diaz-Muniz I."/>
            <person name="Dosti B."/>
            <person name="Smeianov V."/>
            <person name="Wechter W."/>
            <person name="Barabote R."/>
            <person name="Lorca G."/>
            <person name="Altermann E."/>
            <person name="Barrangou R."/>
            <person name="Ganesan B."/>
            <person name="Xie Y."/>
            <person name="Rawsthorne H."/>
            <person name="Tamir D."/>
            <person name="Parker C."/>
            <person name="Breidt F."/>
            <person name="Broadbent J."/>
            <person name="Hutkins R."/>
            <person name="O'Sullivan D."/>
            <person name="Steele J."/>
            <person name="Unlu G."/>
            <person name="Saier M."/>
            <person name="Klaenhammer T."/>
            <person name="Richardson P."/>
            <person name="Kozyavkin S."/>
            <person name="Weimer B."/>
            <person name="Mills D."/>
        </authorList>
    </citation>
    <scope>NUCLEOTIDE SEQUENCE [LARGE SCALE GENOMIC DNA]</scope>
    <source>
        <strain evidence="2">ATCC 33323 / DSM 20243 / BCRC 14619 / CIP 102991 / JCM 1131 / KCTC 3163 / NCIMB 11718 / NCTC 13722 / AM63</strain>
    </source>
</reference>
<name>A0A806A715_LACGA</name>
<evidence type="ECO:0000313" key="1">
    <source>
        <dbReference type="EMBL" id="ABJ60501.1"/>
    </source>
</evidence>
<gene>
    <name evidence="1" type="ordered locus">LGAS_1129</name>
</gene>
<dbReference type="AlphaFoldDB" id="A0A806A715"/>
<dbReference type="GeneID" id="29639553"/>
<dbReference type="RefSeq" id="WP_003647173.1">
    <property type="nucleotide sequence ID" value="NC_008530.1"/>
</dbReference>
<proteinExistence type="predicted"/>
<protein>
    <submittedName>
        <fullName evidence="1">Uncharacterized protein</fullName>
    </submittedName>
</protein>
<organism evidence="1 2">
    <name type="scientific">Lactobacillus gasseri (strain ATCC 33323 / DSM 20243 / BCRC 14619 / CIP 102991 / JCM 1131 / KCTC 3163 / NCIMB 11718 / NCTC 13722 / AM63)</name>
    <dbReference type="NCBI Taxonomy" id="324831"/>
    <lineage>
        <taxon>Bacteria</taxon>
        <taxon>Bacillati</taxon>
        <taxon>Bacillota</taxon>
        <taxon>Bacilli</taxon>
        <taxon>Lactobacillales</taxon>
        <taxon>Lactobacillaceae</taxon>
        <taxon>Lactobacillus</taxon>
    </lineage>
</organism>
<evidence type="ECO:0000313" key="2">
    <source>
        <dbReference type="Proteomes" id="UP000000664"/>
    </source>
</evidence>
<dbReference type="KEGG" id="lga:LGAS_1129"/>
<dbReference type="Proteomes" id="UP000000664">
    <property type="component" value="Chromosome"/>
</dbReference>
<sequence length="65" mass="7281">MKVRYAGESFYSGLGLTNGKVYVVDKKGPFYRIIDDSGEDYLYSKTNPAPLDGSSKGGYWNIVEY</sequence>
<dbReference type="EMBL" id="CP000413">
    <property type="protein sequence ID" value="ABJ60501.1"/>
    <property type="molecule type" value="Genomic_DNA"/>
</dbReference>
<accession>A0A806A715</accession>